<gene>
    <name evidence="1" type="ORF">F4821DRAFT_265877</name>
</gene>
<accession>A0ACC0CJ79</accession>
<dbReference type="Proteomes" id="UP001497680">
    <property type="component" value="Unassembled WGS sequence"/>
</dbReference>
<organism evidence="1 2">
    <name type="scientific">Hypoxylon rubiginosum</name>
    <dbReference type="NCBI Taxonomy" id="110542"/>
    <lineage>
        <taxon>Eukaryota</taxon>
        <taxon>Fungi</taxon>
        <taxon>Dikarya</taxon>
        <taxon>Ascomycota</taxon>
        <taxon>Pezizomycotina</taxon>
        <taxon>Sordariomycetes</taxon>
        <taxon>Xylariomycetidae</taxon>
        <taxon>Xylariales</taxon>
        <taxon>Hypoxylaceae</taxon>
        <taxon>Hypoxylon</taxon>
    </lineage>
</organism>
<keyword evidence="2" id="KW-1185">Reference proteome</keyword>
<proteinExistence type="predicted"/>
<evidence type="ECO:0000313" key="2">
    <source>
        <dbReference type="Proteomes" id="UP001497680"/>
    </source>
</evidence>
<name>A0ACC0CJ79_9PEZI</name>
<comment type="caution">
    <text evidence="1">The sequence shown here is derived from an EMBL/GenBank/DDBJ whole genome shotgun (WGS) entry which is preliminary data.</text>
</comment>
<protein>
    <submittedName>
        <fullName evidence="1">Uncharacterized protein</fullName>
    </submittedName>
</protein>
<sequence length="277" mass="32212">MVRSFFNLPQEIQLMIWDLCKDSVAPIRHYFSIDDQGRRYAAINAENKAVVNNVVEKKDNGRKTLPGECIIRFTNYVHVETPKLYKGKPIQKQAKRVLDGEPFSQSRRLSPAFVYANLDSDYFCFDYPSDNIYGKDWFRFVRNPITDREKAKLLEDHWIFSVRKLVLYIPEKDIQVSEWDQKVLAGMKLLESVYLVVPNRGPTGALCSIKNERVGIYSILWFPPFMERHGMFIFEQQRSYHSRVRLRGHADSTKANLGKVFAQIGIAPCVKVAIDRK</sequence>
<reference evidence="1 2" key="1">
    <citation type="journal article" date="2022" name="New Phytol.">
        <title>Ecological generalism drives hyperdiversity of secondary metabolite gene clusters in xylarialean endophytes.</title>
        <authorList>
            <person name="Franco M.E.E."/>
            <person name="Wisecaver J.H."/>
            <person name="Arnold A.E."/>
            <person name="Ju Y.M."/>
            <person name="Slot J.C."/>
            <person name="Ahrendt S."/>
            <person name="Moore L.P."/>
            <person name="Eastman K.E."/>
            <person name="Scott K."/>
            <person name="Konkel Z."/>
            <person name="Mondo S.J."/>
            <person name="Kuo A."/>
            <person name="Hayes R.D."/>
            <person name="Haridas S."/>
            <person name="Andreopoulos B."/>
            <person name="Riley R."/>
            <person name="LaButti K."/>
            <person name="Pangilinan J."/>
            <person name="Lipzen A."/>
            <person name="Amirebrahimi M."/>
            <person name="Yan J."/>
            <person name="Adam C."/>
            <person name="Keymanesh K."/>
            <person name="Ng V."/>
            <person name="Louie K."/>
            <person name="Northen T."/>
            <person name="Drula E."/>
            <person name="Henrissat B."/>
            <person name="Hsieh H.M."/>
            <person name="Youens-Clark K."/>
            <person name="Lutzoni F."/>
            <person name="Miadlikowska J."/>
            <person name="Eastwood D.C."/>
            <person name="Hamelin R.C."/>
            <person name="Grigoriev I.V."/>
            <person name="U'Ren J.M."/>
        </authorList>
    </citation>
    <scope>NUCLEOTIDE SEQUENCE [LARGE SCALE GENOMIC DNA]</scope>
    <source>
        <strain evidence="1 2">ER1909</strain>
    </source>
</reference>
<dbReference type="EMBL" id="MU394442">
    <property type="protein sequence ID" value="KAI6080460.1"/>
    <property type="molecule type" value="Genomic_DNA"/>
</dbReference>
<evidence type="ECO:0000313" key="1">
    <source>
        <dbReference type="EMBL" id="KAI6080460.1"/>
    </source>
</evidence>